<accession>A0A316U9X6</accession>
<dbReference type="EMBL" id="KZ819324">
    <property type="protein sequence ID" value="PWN21959.1"/>
    <property type="molecule type" value="Genomic_DNA"/>
</dbReference>
<dbReference type="OrthoDB" id="2142040at2759"/>
<dbReference type="PROSITE" id="PS50234">
    <property type="entry name" value="VWFA"/>
    <property type="match status" value="1"/>
</dbReference>
<dbReference type="STRING" id="1684307.A0A316U9X6"/>
<protein>
    <recommendedName>
        <fullName evidence="2">VWFA domain-containing protein</fullName>
    </recommendedName>
</protein>
<gene>
    <name evidence="3" type="ORF">BCV69DRAFT_281866</name>
</gene>
<feature type="compositionally biased region" description="Polar residues" evidence="1">
    <location>
        <begin position="489"/>
        <end position="500"/>
    </location>
</feature>
<feature type="domain" description="VWFA" evidence="2">
    <location>
        <begin position="156"/>
        <end position="357"/>
    </location>
</feature>
<sequence>MNFKKKLLLAGLAIGISTYMLYKASKKREKERQQQRIQQGSSGSGGHNYAAMGAGAAAVGAAGYAAHQYHQSHQAVAPPPEDTGSTTWSDLRDWKVIARLLAACVADQYLYAWYDWNKIQHIAQVIAGNGALAEIAEAWEMPPFLAQDLVKLALFDVMFLLDDSASMRSEGTYRRDSLKQIVKRAADASCRLDPDGLEVAWMNTDLPPQMSTLRSAQDAVRLVENCRFDGRATPLGDSFERKLLRPNLYDPISRGYLKKPILALIIGDGRPTGSTEKGERIVQVILQARDRLRNSQWGEDALSVTIAAVGNDREAQEWLDSIDSHPVIGDLVDVVSDIRIEAAQVKRSTGLELTPDLHCLKMLLGSIDSTYDASDEGSMQSSKYSRKRREKEEKDRRFAGLKARLVADRDAALNGPQGYGQQQGGAPYGNAPYPPQQQQQNPYQAYGVPPSGPYGAPPAYGGNRDASGGGGGGYPQPGPGGYGGSAGSHNRNTSTGSNSAYDPGVGGFSLPPGGGGGGAPGYGPSGYGPSGYGQSGYPGGGQGEKGQGGFPMPFPGGR</sequence>
<organism evidence="3 4">
    <name type="scientific">Pseudomicrostroma glucosiphilum</name>
    <dbReference type="NCBI Taxonomy" id="1684307"/>
    <lineage>
        <taxon>Eukaryota</taxon>
        <taxon>Fungi</taxon>
        <taxon>Dikarya</taxon>
        <taxon>Basidiomycota</taxon>
        <taxon>Ustilaginomycotina</taxon>
        <taxon>Exobasidiomycetes</taxon>
        <taxon>Microstromatales</taxon>
        <taxon>Microstromatales incertae sedis</taxon>
        <taxon>Pseudomicrostroma</taxon>
    </lineage>
</organism>
<dbReference type="InterPro" id="IPR036465">
    <property type="entry name" value="vWFA_dom_sf"/>
</dbReference>
<name>A0A316U9X6_9BASI</name>
<feature type="compositionally biased region" description="Gly residues" evidence="1">
    <location>
        <begin position="467"/>
        <end position="486"/>
    </location>
</feature>
<feature type="compositionally biased region" description="Gly residues" evidence="1">
    <location>
        <begin position="417"/>
        <end position="427"/>
    </location>
</feature>
<dbReference type="Proteomes" id="UP000245942">
    <property type="component" value="Unassembled WGS sequence"/>
</dbReference>
<keyword evidence="4" id="KW-1185">Reference proteome</keyword>
<dbReference type="InterPro" id="IPR002035">
    <property type="entry name" value="VWF_A"/>
</dbReference>
<proteinExistence type="predicted"/>
<dbReference type="RefSeq" id="XP_025349119.1">
    <property type="nucleotide sequence ID" value="XM_025492143.1"/>
</dbReference>
<feature type="compositionally biased region" description="Low complexity" evidence="1">
    <location>
        <begin position="457"/>
        <end position="466"/>
    </location>
</feature>
<feature type="region of interest" description="Disordered" evidence="1">
    <location>
        <begin position="371"/>
        <end position="558"/>
    </location>
</feature>
<dbReference type="AlphaFoldDB" id="A0A316U9X6"/>
<dbReference type="Gene3D" id="3.40.50.410">
    <property type="entry name" value="von Willebrand factor, type A domain"/>
    <property type="match status" value="1"/>
</dbReference>
<evidence type="ECO:0000313" key="4">
    <source>
        <dbReference type="Proteomes" id="UP000245942"/>
    </source>
</evidence>
<reference evidence="3 4" key="1">
    <citation type="journal article" date="2018" name="Mol. Biol. Evol.">
        <title>Broad Genomic Sampling Reveals a Smut Pathogenic Ancestry of the Fungal Clade Ustilaginomycotina.</title>
        <authorList>
            <person name="Kijpornyongpan T."/>
            <person name="Mondo S.J."/>
            <person name="Barry K."/>
            <person name="Sandor L."/>
            <person name="Lee J."/>
            <person name="Lipzen A."/>
            <person name="Pangilinan J."/>
            <person name="LaButti K."/>
            <person name="Hainaut M."/>
            <person name="Henrissat B."/>
            <person name="Grigoriev I.V."/>
            <person name="Spatafora J.W."/>
            <person name="Aime M.C."/>
        </authorList>
    </citation>
    <scope>NUCLEOTIDE SEQUENCE [LARGE SCALE GENOMIC DNA]</scope>
    <source>
        <strain evidence="3 4">MCA 4718</strain>
    </source>
</reference>
<feature type="compositionally biased region" description="Gly residues" evidence="1">
    <location>
        <begin position="504"/>
        <end position="549"/>
    </location>
</feature>
<evidence type="ECO:0000256" key="1">
    <source>
        <dbReference type="SAM" id="MobiDB-lite"/>
    </source>
</evidence>
<dbReference type="GeneID" id="37013877"/>
<dbReference type="PANTHER" id="PTHR34706">
    <property type="entry name" value="SLR1338 PROTEIN"/>
    <property type="match status" value="1"/>
</dbReference>
<dbReference type="SUPFAM" id="SSF53300">
    <property type="entry name" value="vWA-like"/>
    <property type="match status" value="1"/>
</dbReference>
<feature type="compositionally biased region" description="Polar residues" evidence="1">
    <location>
        <begin position="371"/>
        <end position="383"/>
    </location>
</feature>
<evidence type="ECO:0000259" key="2">
    <source>
        <dbReference type="PROSITE" id="PS50234"/>
    </source>
</evidence>
<feature type="compositionally biased region" description="Low complexity" evidence="1">
    <location>
        <begin position="428"/>
        <end position="449"/>
    </location>
</feature>
<evidence type="ECO:0000313" key="3">
    <source>
        <dbReference type="EMBL" id="PWN21959.1"/>
    </source>
</evidence>
<dbReference type="PANTHER" id="PTHR34706:SF2">
    <property type="entry name" value="RFEF"/>
    <property type="match status" value="1"/>
</dbReference>